<reference evidence="1 2" key="1">
    <citation type="submission" date="2010-03" db="EMBL/GenBank/DDBJ databases">
        <title>The genome sequence of Bacteriodes xylanisolvens XB1A.</title>
        <authorList>
            <consortium name="metaHIT consortium -- http://www.metahit.eu/"/>
            <person name="Pajon A."/>
            <person name="Turner K."/>
            <person name="Parkhill J."/>
            <person name="Bernalier A."/>
        </authorList>
    </citation>
    <scope>NUCLEOTIDE SEQUENCE [LARGE SCALE GENOMIC DNA]</scope>
    <source>
        <strain evidence="1 2">XB1A</strain>
    </source>
</reference>
<reference evidence="1 2" key="2">
    <citation type="submission" date="2010-03" db="EMBL/GenBank/DDBJ databases">
        <authorList>
            <person name="Pajon A."/>
        </authorList>
    </citation>
    <scope>NUCLEOTIDE SEQUENCE [LARGE SCALE GENOMIC DNA]</scope>
    <source>
        <strain evidence="1 2">XB1A</strain>
    </source>
</reference>
<name>D6D5A7_9BACE</name>
<dbReference type="EMBL" id="FP929033">
    <property type="protein sequence ID" value="CBK69501.1"/>
    <property type="molecule type" value="Genomic_DNA"/>
</dbReference>
<evidence type="ECO:0000313" key="1">
    <source>
        <dbReference type="EMBL" id="CBK69501.1"/>
    </source>
</evidence>
<dbReference type="AlphaFoldDB" id="D6D5A7"/>
<sequence>MKWMILDKIGKIVAKIEHAYSVTTSIFAYGFQQKIWNKLFNL</sequence>
<dbReference type="KEGG" id="bxy:BXY_46420"/>
<dbReference type="HOGENOM" id="CLU_3247735_0_0_10"/>
<dbReference type="Proteomes" id="UP000008795">
    <property type="component" value="Chromosome"/>
</dbReference>
<gene>
    <name evidence="1" type="ORF">BXY_46420</name>
</gene>
<organism evidence="1 2">
    <name type="scientific">Bacteroides xylanisolvens XB1A</name>
    <dbReference type="NCBI Taxonomy" id="657309"/>
    <lineage>
        <taxon>Bacteria</taxon>
        <taxon>Pseudomonadati</taxon>
        <taxon>Bacteroidota</taxon>
        <taxon>Bacteroidia</taxon>
        <taxon>Bacteroidales</taxon>
        <taxon>Bacteroidaceae</taxon>
        <taxon>Bacteroides</taxon>
    </lineage>
</organism>
<accession>D6D5A7</accession>
<protein>
    <submittedName>
        <fullName evidence="1">Uncharacterized protein</fullName>
    </submittedName>
</protein>
<proteinExistence type="predicted"/>
<evidence type="ECO:0000313" key="2">
    <source>
        <dbReference type="Proteomes" id="UP000008795"/>
    </source>
</evidence>